<evidence type="ECO:0000256" key="2">
    <source>
        <dbReference type="ARBA" id="ARBA00007223"/>
    </source>
</evidence>
<evidence type="ECO:0000256" key="1">
    <source>
        <dbReference type="ARBA" id="ARBA00004514"/>
    </source>
</evidence>
<dbReference type="Gene3D" id="1.10.150.190">
    <property type="entry name" value="Translation initiation factor 2, subunit 1, domain 2"/>
    <property type="match status" value="1"/>
</dbReference>
<reference evidence="13" key="1">
    <citation type="submission" date="2025-08" db="UniProtKB">
        <authorList>
            <consortium name="RefSeq"/>
        </authorList>
    </citation>
    <scope>IDENTIFICATION</scope>
    <source>
        <strain evidence="13">Mau12</strain>
        <tissue evidence="13">Whole Body</tissue>
    </source>
</reference>
<organism evidence="12 13">
    <name type="scientific">Drosophila mauritiana</name>
    <name type="common">Fruit fly</name>
    <dbReference type="NCBI Taxonomy" id="7226"/>
    <lineage>
        <taxon>Eukaryota</taxon>
        <taxon>Metazoa</taxon>
        <taxon>Ecdysozoa</taxon>
        <taxon>Arthropoda</taxon>
        <taxon>Hexapoda</taxon>
        <taxon>Insecta</taxon>
        <taxon>Pterygota</taxon>
        <taxon>Neoptera</taxon>
        <taxon>Endopterygota</taxon>
        <taxon>Diptera</taxon>
        <taxon>Brachycera</taxon>
        <taxon>Muscomorpha</taxon>
        <taxon>Ephydroidea</taxon>
        <taxon>Drosophilidae</taxon>
        <taxon>Drosophila</taxon>
        <taxon>Sophophora</taxon>
    </lineage>
</organism>
<keyword evidence="4" id="KW-0963">Cytoplasm</keyword>
<dbReference type="SUPFAM" id="SSF110993">
    <property type="entry name" value="eIF-2-alpha, C-terminal domain"/>
    <property type="match status" value="1"/>
</dbReference>
<keyword evidence="7" id="KW-0694">RNA-binding</keyword>
<evidence type="ECO:0000256" key="9">
    <source>
        <dbReference type="ARBA" id="ARBA00033370"/>
    </source>
</evidence>
<dbReference type="GO" id="GO:0003723">
    <property type="term" value="F:RNA binding"/>
    <property type="evidence" value="ECO:0007669"/>
    <property type="project" value="UniProtKB-KW"/>
</dbReference>
<dbReference type="SUPFAM" id="SSF116742">
    <property type="entry name" value="eIF2alpha middle domain-like"/>
    <property type="match status" value="1"/>
</dbReference>
<evidence type="ECO:0000256" key="8">
    <source>
        <dbReference type="ARBA" id="ARBA00022917"/>
    </source>
</evidence>
<evidence type="ECO:0000256" key="6">
    <source>
        <dbReference type="ARBA" id="ARBA00022553"/>
    </source>
</evidence>
<dbReference type="CTD" id="32617"/>
<dbReference type="FunFam" id="1.10.150.190:FF:000001">
    <property type="entry name" value="Eukaryotic translation initiation factor 2 subunit 1"/>
    <property type="match status" value="1"/>
</dbReference>
<dbReference type="Gene3D" id="2.40.50.140">
    <property type="entry name" value="Nucleic acid-binding proteins"/>
    <property type="match status" value="1"/>
</dbReference>
<dbReference type="Pfam" id="PF07541">
    <property type="entry name" value="EIF_2_alpha"/>
    <property type="match status" value="1"/>
</dbReference>
<dbReference type="Pfam" id="PF00575">
    <property type="entry name" value="S1"/>
    <property type="match status" value="1"/>
</dbReference>
<evidence type="ECO:0000256" key="5">
    <source>
        <dbReference type="ARBA" id="ARBA00022540"/>
    </source>
</evidence>
<evidence type="ECO:0000313" key="12">
    <source>
        <dbReference type="Proteomes" id="UP000515162"/>
    </source>
</evidence>
<dbReference type="PROSITE" id="PS50126">
    <property type="entry name" value="S1"/>
    <property type="match status" value="1"/>
</dbReference>
<dbReference type="InterPro" id="IPR012340">
    <property type="entry name" value="NA-bd_OB-fold"/>
</dbReference>
<dbReference type="GO" id="GO:0043022">
    <property type="term" value="F:ribosome binding"/>
    <property type="evidence" value="ECO:0007669"/>
    <property type="project" value="TreeGrafter"/>
</dbReference>
<dbReference type="FunFam" id="2.40.50.140:FF:000795">
    <property type="entry name" value="Eukaryotic translation initiation factor 2 subunit 1"/>
    <property type="match status" value="1"/>
</dbReference>
<dbReference type="GeneID" id="117147239"/>
<keyword evidence="6" id="KW-0597">Phosphoprotein</keyword>
<evidence type="ECO:0000313" key="13">
    <source>
        <dbReference type="RefSeq" id="XP_033169944.1"/>
    </source>
</evidence>
<dbReference type="PANTHER" id="PTHR10602:SF0">
    <property type="entry name" value="EUKARYOTIC TRANSLATION INITIATION FACTOR 2 SUBUNIT 1"/>
    <property type="match status" value="1"/>
</dbReference>
<dbReference type="InterPro" id="IPR011488">
    <property type="entry name" value="TIF_2_asu"/>
</dbReference>
<feature type="region of interest" description="Disordered" evidence="10">
    <location>
        <begin position="293"/>
        <end position="341"/>
    </location>
</feature>
<name>A0A6P8L1R9_DROMA</name>
<dbReference type="Proteomes" id="UP000515162">
    <property type="component" value="Chromosome X"/>
</dbReference>
<protein>
    <recommendedName>
        <fullName evidence="3">Eukaryotic translation initiation factor 2 subunit 1</fullName>
    </recommendedName>
    <alternativeName>
        <fullName evidence="9">Eukaryotic translation initiation factor 2 subunit alpha</fullName>
    </alternativeName>
</protein>
<dbReference type="AlphaFoldDB" id="A0A6P8L1R9"/>
<gene>
    <name evidence="13" type="primary">LOC117147239</name>
</gene>
<keyword evidence="5 13" id="KW-0396">Initiation factor</keyword>
<evidence type="ECO:0000256" key="3">
    <source>
        <dbReference type="ARBA" id="ARBA00020950"/>
    </source>
</evidence>
<dbReference type="PANTHER" id="PTHR10602">
    <property type="entry name" value="EUKARYOTIC TRANSLATION INITIATION FACTOR 2 SUBUNIT 1"/>
    <property type="match status" value="1"/>
</dbReference>
<dbReference type="GO" id="GO:0005850">
    <property type="term" value="C:eukaryotic translation initiation factor 2 complex"/>
    <property type="evidence" value="ECO:0007669"/>
    <property type="project" value="TreeGrafter"/>
</dbReference>
<dbReference type="SMART" id="SM00316">
    <property type="entry name" value="S1"/>
    <property type="match status" value="1"/>
</dbReference>
<comment type="subcellular location">
    <subcellularLocation>
        <location evidence="1">Cytoplasm</location>
        <location evidence="1">Cytosol</location>
    </subcellularLocation>
</comment>
<dbReference type="Gene3D" id="3.30.70.1130">
    <property type="entry name" value="EIF_2_alpha"/>
    <property type="match status" value="1"/>
</dbReference>
<dbReference type="InterPro" id="IPR044126">
    <property type="entry name" value="S1_IF2_alpha"/>
</dbReference>
<dbReference type="CDD" id="cd04452">
    <property type="entry name" value="S1_IF2_alpha"/>
    <property type="match status" value="1"/>
</dbReference>
<dbReference type="GO" id="GO:0033290">
    <property type="term" value="C:eukaryotic 48S preinitiation complex"/>
    <property type="evidence" value="ECO:0007669"/>
    <property type="project" value="TreeGrafter"/>
</dbReference>
<feature type="compositionally biased region" description="Acidic residues" evidence="10">
    <location>
        <begin position="300"/>
        <end position="309"/>
    </location>
</feature>
<dbReference type="SUPFAM" id="SSF50249">
    <property type="entry name" value="Nucleic acid-binding proteins"/>
    <property type="match status" value="1"/>
</dbReference>
<sequence>MALTSRFYNERYPEIEDVVMVNVLSIAEMGAYVHLLEYNNIEGMILLSELSRRRIRSINKLIRVGKTEPVVVIRVDKEKGYIDLSKRRVSPEDVEKCTERFAKAKAINSLLRHVADILGFEGNEKLEDLYQKTAWHFEKKYNNKTVAYDIFKQSVTDPTVFDECNLEPETKEVLLSNIKRKLVSPTVKIRADIECSCYGYEGIDAVKASLTKGLELSTEELPIRINLIAPPLYVMTTSTTKKTDGLKALEVAIEHIRAKTSEYDGEFKVIMAPKLVTAIDEADLARRLERAEAENAQVAGDDDEEDGADQEGMQFDPEKEFNHKGSGAGRANEEDEDEEED</sequence>
<evidence type="ECO:0000256" key="7">
    <source>
        <dbReference type="ARBA" id="ARBA00022884"/>
    </source>
</evidence>
<feature type="domain" description="S1 motif" evidence="11">
    <location>
        <begin position="16"/>
        <end position="87"/>
    </location>
</feature>
<dbReference type="InterPro" id="IPR024055">
    <property type="entry name" value="TIF2_asu_C"/>
</dbReference>
<keyword evidence="12" id="KW-1185">Reference proteome</keyword>
<dbReference type="GO" id="GO:0005829">
    <property type="term" value="C:cytosol"/>
    <property type="evidence" value="ECO:0007669"/>
    <property type="project" value="UniProtKB-SubCell"/>
</dbReference>
<dbReference type="InterPro" id="IPR024054">
    <property type="entry name" value="TIF2_asu_middle_sf"/>
</dbReference>
<proteinExistence type="inferred from homology"/>
<evidence type="ECO:0000256" key="10">
    <source>
        <dbReference type="SAM" id="MobiDB-lite"/>
    </source>
</evidence>
<accession>A0A6P8L1R9</accession>
<keyword evidence="8" id="KW-0648">Protein biosynthesis</keyword>
<evidence type="ECO:0000259" key="11">
    <source>
        <dbReference type="PROSITE" id="PS50126"/>
    </source>
</evidence>
<dbReference type="InterPro" id="IPR003029">
    <property type="entry name" value="S1_domain"/>
</dbReference>
<evidence type="ECO:0000256" key="4">
    <source>
        <dbReference type="ARBA" id="ARBA00022490"/>
    </source>
</evidence>
<dbReference type="FunFam" id="3.30.70.1130:FF:000001">
    <property type="entry name" value="Eukaryotic translation initiation factor 2 subunit 1"/>
    <property type="match status" value="1"/>
</dbReference>
<dbReference type="RefSeq" id="XP_033169944.1">
    <property type="nucleotide sequence ID" value="XM_033314053.1"/>
</dbReference>
<comment type="similarity">
    <text evidence="2">Belongs to the eIF-2-alpha family.</text>
</comment>
<dbReference type="GO" id="GO:0003743">
    <property type="term" value="F:translation initiation factor activity"/>
    <property type="evidence" value="ECO:0007669"/>
    <property type="project" value="UniProtKB-KW"/>
</dbReference>